<dbReference type="Pfam" id="PF00652">
    <property type="entry name" value="Ricin_B_lectin"/>
    <property type="match status" value="1"/>
</dbReference>
<dbReference type="InterPro" id="IPR000772">
    <property type="entry name" value="Ricin_B_lectin"/>
</dbReference>
<dbReference type="SUPFAM" id="SSF50370">
    <property type="entry name" value="Ricin B-like lectins"/>
    <property type="match status" value="1"/>
</dbReference>
<dbReference type="Proteomes" id="UP001500280">
    <property type="component" value="Unassembled WGS sequence"/>
</dbReference>
<dbReference type="EMBL" id="BAAANF010000009">
    <property type="protein sequence ID" value="GAA1682767.1"/>
    <property type="molecule type" value="Genomic_DNA"/>
</dbReference>
<evidence type="ECO:0000259" key="2">
    <source>
        <dbReference type="Pfam" id="PF00652"/>
    </source>
</evidence>
<gene>
    <name evidence="3" type="ORF">GCM10009745_28880</name>
</gene>
<keyword evidence="1" id="KW-0732">Signal</keyword>
<feature type="signal peptide" evidence="1">
    <location>
        <begin position="1"/>
        <end position="22"/>
    </location>
</feature>
<feature type="domain" description="Ricin B lectin" evidence="2">
    <location>
        <begin position="23"/>
        <end position="139"/>
    </location>
</feature>
<reference evidence="3 4" key="1">
    <citation type="journal article" date="2019" name="Int. J. Syst. Evol. Microbiol.">
        <title>The Global Catalogue of Microorganisms (GCM) 10K type strain sequencing project: providing services to taxonomists for standard genome sequencing and annotation.</title>
        <authorList>
            <consortium name="The Broad Institute Genomics Platform"/>
            <consortium name="The Broad Institute Genome Sequencing Center for Infectious Disease"/>
            <person name="Wu L."/>
            <person name="Ma J."/>
        </authorList>
    </citation>
    <scope>NUCLEOTIDE SEQUENCE [LARGE SCALE GENOMIC DNA]</scope>
    <source>
        <strain evidence="3 4">JCM 14307</strain>
    </source>
</reference>
<proteinExistence type="predicted"/>
<evidence type="ECO:0000313" key="4">
    <source>
        <dbReference type="Proteomes" id="UP001500280"/>
    </source>
</evidence>
<dbReference type="Gene3D" id="2.80.10.50">
    <property type="match status" value="1"/>
</dbReference>
<comment type="caution">
    <text evidence="3">The sequence shown here is derived from an EMBL/GenBank/DDBJ whole genome shotgun (WGS) entry which is preliminary data.</text>
</comment>
<sequence length="140" mass="15265">MLAALGTLIAPAASAAPASVTAAVYVRSEATNLCLTAYTDVLEVQTTVCQGFNEQKWEWVRSAQPEFGMLRNVASGRCLDANTSGAVYSNSCNINNTYQWWARQPDTSIRHGASGRYLDSNAAGDVYTLPRNGSAYQRWY</sequence>
<dbReference type="InterPro" id="IPR035992">
    <property type="entry name" value="Ricin_B-like_lectins"/>
</dbReference>
<evidence type="ECO:0000313" key="3">
    <source>
        <dbReference type="EMBL" id="GAA1682767.1"/>
    </source>
</evidence>
<keyword evidence="4" id="KW-1185">Reference proteome</keyword>
<feature type="chain" id="PRO_5045234946" description="Ricin B lectin domain-containing protein" evidence="1">
    <location>
        <begin position="23"/>
        <end position="140"/>
    </location>
</feature>
<protein>
    <recommendedName>
        <fullName evidence="2">Ricin B lectin domain-containing protein</fullName>
    </recommendedName>
</protein>
<evidence type="ECO:0000256" key="1">
    <source>
        <dbReference type="SAM" id="SignalP"/>
    </source>
</evidence>
<accession>A0ABN2H6H5</accession>
<dbReference type="CDD" id="cd23415">
    <property type="entry name" value="beta-trefoil_Ricin_AH"/>
    <property type="match status" value="1"/>
</dbReference>
<name>A0ABN2H6H5_9ACTN</name>
<dbReference type="PROSITE" id="PS50231">
    <property type="entry name" value="RICIN_B_LECTIN"/>
    <property type="match status" value="1"/>
</dbReference>
<organism evidence="3 4">
    <name type="scientific">Kribbella yunnanensis</name>
    <dbReference type="NCBI Taxonomy" id="190194"/>
    <lineage>
        <taxon>Bacteria</taxon>
        <taxon>Bacillati</taxon>
        <taxon>Actinomycetota</taxon>
        <taxon>Actinomycetes</taxon>
        <taxon>Propionibacteriales</taxon>
        <taxon>Kribbellaceae</taxon>
        <taxon>Kribbella</taxon>
    </lineage>
</organism>